<evidence type="ECO:0000313" key="1">
    <source>
        <dbReference type="EMBL" id="KAF2151768.1"/>
    </source>
</evidence>
<reference evidence="1" key="1">
    <citation type="journal article" date="2020" name="Stud. Mycol.">
        <title>101 Dothideomycetes genomes: a test case for predicting lifestyles and emergence of pathogens.</title>
        <authorList>
            <person name="Haridas S."/>
            <person name="Albert R."/>
            <person name="Binder M."/>
            <person name="Bloem J."/>
            <person name="Labutti K."/>
            <person name="Salamov A."/>
            <person name="Andreopoulos B."/>
            <person name="Baker S."/>
            <person name="Barry K."/>
            <person name="Bills G."/>
            <person name="Bluhm B."/>
            <person name="Cannon C."/>
            <person name="Castanera R."/>
            <person name="Culley D."/>
            <person name="Daum C."/>
            <person name="Ezra D."/>
            <person name="Gonzalez J."/>
            <person name="Henrissat B."/>
            <person name="Kuo A."/>
            <person name="Liang C."/>
            <person name="Lipzen A."/>
            <person name="Lutzoni F."/>
            <person name="Magnuson J."/>
            <person name="Mondo S."/>
            <person name="Nolan M."/>
            <person name="Ohm R."/>
            <person name="Pangilinan J."/>
            <person name="Park H.-J."/>
            <person name="Ramirez L."/>
            <person name="Alfaro M."/>
            <person name="Sun H."/>
            <person name="Tritt A."/>
            <person name="Yoshinaga Y."/>
            <person name="Zwiers L.-H."/>
            <person name="Turgeon B."/>
            <person name="Goodwin S."/>
            <person name="Spatafora J."/>
            <person name="Crous P."/>
            <person name="Grigoriev I."/>
        </authorList>
    </citation>
    <scope>NUCLEOTIDE SEQUENCE</scope>
    <source>
        <strain evidence="1">CBS 260.36</strain>
    </source>
</reference>
<name>A0A9P4MG46_9PEZI</name>
<accession>A0A9P4MG46</accession>
<sequence>MGRNSGNGGDSKCLSSLLLQMTTLGEGFSVLPALWYWLRLPVPSPRVALSGYLGAGKDVNFNTQAPHERRCCTNSESVAIPEPVEMGNVDAHRRSLEAPTHARLVNLDQACGEPVQLFDGAIPWTSSCHLWSCPSIGVVRICNLRQWYVRNRGGSSESDGHFETCRRSEKVVH</sequence>
<protein>
    <submittedName>
        <fullName evidence="1">Uncharacterized protein</fullName>
    </submittedName>
</protein>
<gene>
    <name evidence="1" type="ORF">K461DRAFT_156577</name>
</gene>
<dbReference type="AlphaFoldDB" id="A0A9P4MG46"/>
<evidence type="ECO:0000313" key="2">
    <source>
        <dbReference type="Proteomes" id="UP000799439"/>
    </source>
</evidence>
<dbReference type="Proteomes" id="UP000799439">
    <property type="component" value="Unassembled WGS sequence"/>
</dbReference>
<comment type="caution">
    <text evidence="1">The sequence shown here is derived from an EMBL/GenBank/DDBJ whole genome shotgun (WGS) entry which is preliminary data.</text>
</comment>
<proteinExistence type="predicted"/>
<keyword evidence="2" id="KW-1185">Reference proteome</keyword>
<dbReference type="EMBL" id="ML996087">
    <property type="protein sequence ID" value="KAF2151768.1"/>
    <property type="molecule type" value="Genomic_DNA"/>
</dbReference>
<organism evidence="1 2">
    <name type="scientific">Myriangium duriaei CBS 260.36</name>
    <dbReference type="NCBI Taxonomy" id="1168546"/>
    <lineage>
        <taxon>Eukaryota</taxon>
        <taxon>Fungi</taxon>
        <taxon>Dikarya</taxon>
        <taxon>Ascomycota</taxon>
        <taxon>Pezizomycotina</taxon>
        <taxon>Dothideomycetes</taxon>
        <taxon>Dothideomycetidae</taxon>
        <taxon>Myriangiales</taxon>
        <taxon>Myriangiaceae</taxon>
        <taxon>Myriangium</taxon>
    </lineage>
</organism>